<protein>
    <recommendedName>
        <fullName evidence="4">Type II secretion system protein J</fullName>
    </recommendedName>
</protein>
<keyword evidence="1" id="KW-1133">Transmembrane helix</keyword>
<name>A3ZWZ5_9BACT</name>
<dbReference type="RefSeq" id="WP_002653364.1">
    <property type="nucleotide sequence ID" value="NZ_CH672376.1"/>
</dbReference>
<dbReference type="Pfam" id="PF07963">
    <property type="entry name" value="N_methyl"/>
    <property type="match status" value="1"/>
</dbReference>
<dbReference type="Proteomes" id="UP000004358">
    <property type="component" value="Unassembled WGS sequence"/>
</dbReference>
<dbReference type="eggNOG" id="COG4795">
    <property type="taxonomic scope" value="Bacteria"/>
</dbReference>
<organism evidence="2 3">
    <name type="scientific">Blastopirellula marina DSM 3645</name>
    <dbReference type="NCBI Taxonomy" id="314230"/>
    <lineage>
        <taxon>Bacteria</taxon>
        <taxon>Pseudomonadati</taxon>
        <taxon>Planctomycetota</taxon>
        <taxon>Planctomycetia</taxon>
        <taxon>Pirellulales</taxon>
        <taxon>Pirellulaceae</taxon>
        <taxon>Blastopirellula</taxon>
    </lineage>
</organism>
<keyword evidence="1" id="KW-0472">Membrane</keyword>
<evidence type="ECO:0000313" key="2">
    <source>
        <dbReference type="EMBL" id="EAQ78870.1"/>
    </source>
</evidence>
<dbReference type="STRING" id="314230.DSM3645_27358"/>
<dbReference type="OrthoDB" id="9812770at2"/>
<feature type="transmembrane region" description="Helical" evidence="1">
    <location>
        <begin position="21"/>
        <end position="40"/>
    </location>
</feature>
<evidence type="ECO:0008006" key="4">
    <source>
        <dbReference type="Google" id="ProtNLM"/>
    </source>
</evidence>
<dbReference type="NCBIfam" id="TIGR02532">
    <property type="entry name" value="IV_pilin_GFxxxE"/>
    <property type="match status" value="1"/>
</dbReference>
<proteinExistence type="predicted"/>
<dbReference type="HOGENOM" id="CLU_833324_0_0_0"/>
<evidence type="ECO:0000256" key="1">
    <source>
        <dbReference type="SAM" id="Phobius"/>
    </source>
</evidence>
<dbReference type="InterPro" id="IPR012902">
    <property type="entry name" value="N_methyl_site"/>
</dbReference>
<comment type="caution">
    <text evidence="2">The sequence shown here is derived from an EMBL/GenBank/DDBJ whole genome shotgun (WGS) entry which is preliminary data.</text>
</comment>
<accession>A3ZWZ5</accession>
<sequence>MNRISHRRRRRRGLSLLELMVASAIAVVLMAAVGAAIHMYSRSVDIGRTNVEEAQLGRAVMKLMEEDLRNCIWKNEIDFSSVEAMASGSASSAASSLTGGAISSDLSSLDSTAETDASLNTTDLAASSGPAMQIGLYGNATELQFDMSRLPRVDEYDPEYVGFRSQKLADKPSDVKTVTYYLLIPGSAYQGTVGESPDRTVEQTGLVRRVLDRSVTQWALENGDTKQLDATAEIIAPEVCFLNFRYFDGYEWYEEWDSSTMGGLPLAVDIVVAIRSADERGGADDEGEAIVIGVAEGDMIYRRLVRIPIAVPIDPLAEEEAMMDSGSSSEAPL</sequence>
<dbReference type="PROSITE" id="PS00409">
    <property type="entry name" value="PROKAR_NTER_METHYL"/>
    <property type="match status" value="1"/>
</dbReference>
<evidence type="ECO:0000313" key="3">
    <source>
        <dbReference type="Proteomes" id="UP000004358"/>
    </source>
</evidence>
<reference evidence="2 3" key="1">
    <citation type="submission" date="2006-02" db="EMBL/GenBank/DDBJ databases">
        <authorList>
            <person name="Amann R."/>
            <person name="Ferriera S."/>
            <person name="Johnson J."/>
            <person name="Kravitz S."/>
            <person name="Halpern A."/>
            <person name="Remington K."/>
            <person name="Beeson K."/>
            <person name="Tran B."/>
            <person name="Rogers Y.-H."/>
            <person name="Friedman R."/>
            <person name="Venter J.C."/>
        </authorList>
    </citation>
    <scope>NUCLEOTIDE SEQUENCE [LARGE SCALE GENOMIC DNA]</scope>
    <source>
        <strain evidence="2 3">DSM 3645</strain>
    </source>
</reference>
<gene>
    <name evidence="2" type="ORF">DSM3645_27358</name>
</gene>
<dbReference type="EMBL" id="AANZ01000017">
    <property type="protein sequence ID" value="EAQ78870.1"/>
    <property type="molecule type" value="Genomic_DNA"/>
</dbReference>
<dbReference type="AlphaFoldDB" id="A3ZWZ5"/>
<keyword evidence="1" id="KW-0812">Transmembrane</keyword>